<keyword evidence="2" id="KW-0809">Transit peptide</keyword>
<comment type="subcellular location">
    <subcellularLocation>
        <location evidence="1">Mitochondrion</location>
    </subcellularLocation>
</comment>
<dbReference type="Pfam" id="PF13812">
    <property type="entry name" value="PPR_3"/>
    <property type="match status" value="1"/>
</dbReference>
<name>A0A9X0BDK2_9EURO</name>
<dbReference type="GeneID" id="81366322"/>
<protein>
    <recommendedName>
        <fullName evidence="6">Pentatricopeptide repeat domain-containing protein</fullName>
    </recommendedName>
</protein>
<accession>A0A9X0BDK2</accession>
<gene>
    <name evidence="4" type="ORF">N7509_002705</name>
</gene>
<dbReference type="AlphaFoldDB" id="A0A9X0BDK2"/>
<evidence type="ECO:0000256" key="3">
    <source>
        <dbReference type="ARBA" id="ARBA00023128"/>
    </source>
</evidence>
<dbReference type="Gene3D" id="1.25.40.10">
    <property type="entry name" value="Tetratricopeptide repeat domain"/>
    <property type="match status" value="1"/>
</dbReference>
<dbReference type="GO" id="GO:0005739">
    <property type="term" value="C:mitochondrion"/>
    <property type="evidence" value="ECO:0007669"/>
    <property type="project" value="UniProtKB-SubCell"/>
</dbReference>
<evidence type="ECO:0000256" key="2">
    <source>
        <dbReference type="ARBA" id="ARBA00022946"/>
    </source>
</evidence>
<keyword evidence="5" id="KW-1185">Reference proteome</keyword>
<reference evidence="4" key="1">
    <citation type="submission" date="2022-12" db="EMBL/GenBank/DDBJ databases">
        <authorList>
            <person name="Petersen C."/>
        </authorList>
    </citation>
    <scope>NUCLEOTIDE SEQUENCE</scope>
    <source>
        <strain evidence="4">IBT 29677</strain>
    </source>
</reference>
<proteinExistence type="predicted"/>
<dbReference type="InterPro" id="IPR002885">
    <property type="entry name" value="PPR_rpt"/>
</dbReference>
<dbReference type="RefSeq" id="XP_056493137.1">
    <property type="nucleotide sequence ID" value="XM_056627342.1"/>
</dbReference>
<dbReference type="OrthoDB" id="185373at2759"/>
<evidence type="ECO:0008006" key="6">
    <source>
        <dbReference type="Google" id="ProtNLM"/>
    </source>
</evidence>
<keyword evidence="3" id="KW-0496">Mitochondrion</keyword>
<evidence type="ECO:0000256" key="1">
    <source>
        <dbReference type="ARBA" id="ARBA00004173"/>
    </source>
</evidence>
<dbReference type="Proteomes" id="UP001147747">
    <property type="component" value="Unassembled WGS sequence"/>
</dbReference>
<dbReference type="InterPro" id="IPR024319">
    <property type="entry name" value="ATPase_expression_mit"/>
</dbReference>
<evidence type="ECO:0000313" key="5">
    <source>
        <dbReference type="Proteomes" id="UP001147747"/>
    </source>
</evidence>
<sequence length="756" mass="86663">MKRIVSTRERLSSAWLNRPRWSSIESITLYATHGSSVLRHPGHSRHISSQRVSRAQHWRAGIPPDHALSDQKLKYDDGTAQASTNGALAVPQMNYEEEHASPAFYSPQEEAEYTARFYRIVEEGQPDCLMTAMTDPRSAGLVGSLPQTTFLEALHRLSPAHFVEPFRDLHHPLHTWTTLLEGLKRLEVHFDDFTTNLLTIVGYRAPVQPLQLAEYTHLLDCARSMGNAPFAKEIWESMQRREVAPNTACYNHYMEALVWDHCYSGAEAYNLRVTPHSYRKRRKGTASSVGWRGFGTGNPNSVRYAILEIFQTMLREGHLPDERTYINILIAGARVGHNKGMRLVLKTVWNIDMKAIRAEGDSSKLPPLTPYDPWSALYPTENLLFAIAHAFGTNNDIPSAIRVIQHISSTYNVPITEKVWTELLKRAYILCRAKMKDNDSENAKFAGTVGRVPMDLVQSLFGVLTSAPYNFTPSLQSCRYMLNISMHNGNLEECKMILRGSYKVLQEARKKQAEARKAVLRLLLPLMEAAEERVTFGHPIEEDFFACPTLADAIQAYDLLRLEEFQKAYQLRRCCWSVLKAKGWNDTPDHVWRTQEIPKILEEWEDFLPDTKNVNLGEDSGIFTIEGKTRLSSRNWNHDSRRIPVRRLANKTKLFVPAEPRRLAENTIWFHVRQLYPSSDRKSDYLKRLFWWQVPRDPELQETITTLRNTWTEYPDDSPWGPKNRPAAGFYGRLAALGMLKTESRGIYYLSEGSLV</sequence>
<dbReference type="InterPro" id="IPR011990">
    <property type="entry name" value="TPR-like_helical_dom_sf"/>
</dbReference>
<dbReference type="EMBL" id="JAPZBU010000004">
    <property type="protein sequence ID" value="KAJ5408822.1"/>
    <property type="molecule type" value="Genomic_DNA"/>
</dbReference>
<dbReference type="Pfam" id="PF12921">
    <property type="entry name" value="ATP13"/>
    <property type="match status" value="1"/>
</dbReference>
<comment type="caution">
    <text evidence="4">The sequence shown here is derived from an EMBL/GenBank/DDBJ whole genome shotgun (WGS) entry which is preliminary data.</text>
</comment>
<reference evidence="4" key="2">
    <citation type="journal article" date="2023" name="IMA Fungus">
        <title>Comparative genomic study of the Penicillium genus elucidates a diverse pangenome and 15 lateral gene transfer events.</title>
        <authorList>
            <person name="Petersen C."/>
            <person name="Sorensen T."/>
            <person name="Nielsen M.R."/>
            <person name="Sondergaard T.E."/>
            <person name="Sorensen J.L."/>
            <person name="Fitzpatrick D.A."/>
            <person name="Frisvad J.C."/>
            <person name="Nielsen K.L."/>
        </authorList>
    </citation>
    <scope>NUCLEOTIDE SEQUENCE</scope>
    <source>
        <strain evidence="4">IBT 29677</strain>
    </source>
</reference>
<organism evidence="4 5">
    <name type="scientific">Penicillium cosmopolitanum</name>
    <dbReference type="NCBI Taxonomy" id="1131564"/>
    <lineage>
        <taxon>Eukaryota</taxon>
        <taxon>Fungi</taxon>
        <taxon>Dikarya</taxon>
        <taxon>Ascomycota</taxon>
        <taxon>Pezizomycotina</taxon>
        <taxon>Eurotiomycetes</taxon>
        <taxon>Eurotiomycetidae</taxon>
        <taxon>Eurotiales</taxon>
        <taxon>Aspergillaceae</taxon>
        <taxon>Penicillium</taxon>
    </lineage>
</organism>
<evidence type="ECO:0000313" key="4">
    <source>
        <dbReference type="EMBL" id="KAJ5408822.1"/>
    </source>
</evidence>